<keyword evidence="2" id="KW-1185">Reference proteome</keyword>
<name>A0A7U3ZM40_RUNSL</name>
<dbReference type="KEGG" id="rsi:Runsl_3349"/>
<dbReference type="GO" id="GO:0003676">
    <property type="term" value="F:nucleic acid binding"/>
    <property type="evidence" value="ECO:0007669"/>
    <property type="project" value="InterPro"/>
</dbReference>
<reference evidence="2" key="1">
    <citation type="submission" date="2011-06" db="EMBL/GenBank/DDBJ databases">
        <title>The complete genome of chromosome of Runella slithyformis DSM 19594.</title>
        <authorList>
            <consortium name="US DOE Joint Genome Institute (JGI-PGF)"/>
            <person name="Lucas S."/>
            <person name="Han J."/>
            <person name="Lapidus A."/>
            <person name="Bruce D."/>
            <person name="Goodwin L."/>
            <person name="Pitluck S."/>
            <person name="Peters L."/>
            <person name="Kyrpides N."/>
            <person name="Mavromatis K."/>
            <person name="Ivanova N."/>
            <person name="Ovchinnikova G."/>
            <person name="Zhang X."/>
            <person name="Misra M."/>
            <person name="Detter J.C."/>
            <person name="Tapia R."/>
            <person name="Han C."/>
            <person name="Land M."/>
            <person name="Hauser L."/>
            <person name="Markowitz V."/>
            <person name="Cheng J.-F."/>
            <person name="Hugenholtz P."/>
            <person name="Woyke T."/>
            <person name="Wu D."/>
            <person name="Tindall B."/>
            <person name="Faehrich R."/>
            <person name="Brambilla E."/>
            <person name="Klenk H.-P."/>
            <person name="Eisen J.A."/>
        </authorList>
    </citation>
    <scope>NUCLEOTIDE SEQUENCE [LARGE SCALE GENOMIC DNA]</scope>
    <source>
        <strain evidence="2">ATCC 29530 / DSM 19594 / LMG 11500 / NCIMB 11436 / LSU 4</strain>
    </source>
</reference>
<accession>A0A7U3ZM40</accession>
<dbReference type="Proteomes" id="UP000000493">
    <property type="component" value="Chromosome"/>
</dbReference>
<dbReference type="SUPFAM" id="SSF52980">
    <property type="entry name" value="Restriction endonuclease-like"/>
    <property type="match status" value="1"/>
</dbReference>
<dbReference type="InterPro" id="IPR011335">
    <property type="entry name" value="Restrct_endonuc-II-like"/>
</dbReference>
<evidence type="ECO:0000313" key="1">
    <source>
        <dbReference type="EMBL" id="AEI49717.1"/>
    </source>
</evidence>
<reference evidence="1 2" key="2">
    <citation type="journal article" date="2012" name="Stand. Genomic Sci.">
        <title>Complete genome sequence of the aquatic bacterium Runella slithyformis type strain (LSU 4(T)).</title>
        <authorList>
            <person name="Copeland A."/>
            <person name="Zhang X."/>
            <person name="Misra M."/>
            <person name="Lapidus A."/>
            <person name="Nolan M."/>
            <person name="Lucas S."/>
            <person name="Deshpande S."/>
            <person name="Cheng J.F."/>
            <person name="Tapia R."/>
            <person name="Goodwin L.A."/>
            <person name="Pitluck S."/>
            <person name="Liolios K."/>
            <person name="Pagani I."/>
            <person name="Ivanova N."/>
            <person name="Mikhailova N."/>
            <person name="Pati A."/>
            <person name="Chen A."/>
            <person name="Palaniappan K."/>
            <person name="Land M."/>
            <person name="Hauser L."/>
            <person name="Pan C."/>
            <person name="Jeffries C.D."/>
            <person name="Detter J.C."/>
            <person name="Brambilla E.M."/>
            <person name="Rohde M."/>
            <person name="Djao O.D."/>
            <person name="Goker M."/>
            <person name="Sikorski J."/>
            <person name="Tindall B.J."/>
            <person name="Woyke T."/>
            <person name="Bristow J."/>
            <person name="Eisen J.A."/>
            <person name="Markowitz V."/>
            <person name="Hugenholtz P."/>
            <person name="Kyrpides N.C."/>
            <person name="Klenk H.P."/>
            <person name="Mavromatis K."/>
        </authorList>
    </citation>
    <scope>NUCLEOTIDE SEQUENCE [LARGE SCALE GENOMIC DNA]</scope>
    <source>
        <strain evidence="2">ATCC 29530 / DSM 19594 / LMG 11500 / NCIMB 11436 / LSU 4</strain>
    </source>
</reference>
<protein>
    <submittedName>
        <fullName evidence="1">VRR-NUC domain-containing protein</fullName>
    </submittedName>
</protein>
<dbReference type="AlphaFoldDB" id="A0A7U3ZM40"/>
<dbReference type="RefSeq" id="WP_013929022.1">
    <property type="nucleotide sequence ID" value="NC_015703.1"/>
</dbReference>
<dbReference type="EMBL" id="CP002859">
    <property type="protein sequence ID" value="AEI49717.1"/>
    <property type="molecule type" value="Genomic_DNA"/>
</dbReference>
<evidence type="ECO:0000313" key="2">
    <source>
        <dbReference type="Proteomes" id="UP000000493"/>
    </source>
</evidence>
<dbReference type="Gene3D" id="3.40.1350.10">
    <property type="match status" value="1"/>
</dbReference>
<sequence length="141" mass="15522">MKRIKPTTSNLLPYSAERTAALQSKPKHKKNTTTTNRLTNDIRDFIARHGGYSIRCNVSGFYRPELGGYIRSGSTLGTPDIIAVINGNFYGIEIKVGKDWQSPDQKAVQQGIEDAGGVYLLATDLDSFKATFQALIKPPFA</sequence>
<gene>
    <name evidence="1" type="ordered locus">Runsl_3349</name>
</gene>
<proteinExistence type="predicted"/>
<dbReference type="InterPro" id="IPR011856">
    <property type="entry name" value="tRNA_endonuc-like_dom_sf"/>
</dbReference>
<organism evidence="1 2">
    <name type="scientific">Runella slithyformis (strain ATCC 29530 / DSM 19594 / LMG 11500 / NCIMB 11436 / LSU 4)</name>
    <dbReference type="NCBI Taxonomy" id="761193"/>
    <lineage>
        <taxon>Bacteria</taxon>
        <taxon>Pseudomonadati</taxon>
        <taxon>Bacteroidota</taxon>
        <taxon>Cytophagia</taxon>
        <taxon>Cytophagales</taxon>
        <taxon>Spirosomataceae</taxon>
        <taxon>Runella</taxon>
    </lineage>
</organism>